<evidence type="ECO:0008006" key="3">
    <source>
        <dbReference type="Google" id="ProtNLM"/>
    </source>
</evidence>
<dbReference type="EMBL" id="KV454503">
    <property type="protein sequence ID" value="ODV57845.1"/>
    <property type="molecule type" value="Genomic_DNA"/>
</dbReference>
<organism evidence="1 2">
    <name type="scientific">Ascoidea rubescens DSM 1968</name>
    <dbReference type="NCBI Taxonomy" id="1344418"/>
    <lineage>
        <taxon>Eukaryota</taxon>
        <taxon>Fungi</taxon>
        <taxon>Dikarya</taxon>
        <taxon>Ascomycota</taxon>
        <taxon>Saccharomycotina</taxon>
        <taxon>Saccharomycetes</taxon>
        <taxon>Ascoideaceae</taxon>
        <taxon>Ascoidea</taxon>
    </lineage>
</organism>
<evidence type="ECO:0000313" key="2">
    <source>
        <dbReference type="Proteomes" id="UP000095038"/>
    </source>
</evidence>
<dbReference type="Proteomes" id="UP000095038">
    <property type="component" value="Unassembled WGS sequence"/>
</dbReference>
<protein>
    <recommendedName>
        <fullName evidence="3">Hydantoin racemase</fullName>
    </recommendedName>
</protein>
<evidence type="ECO:0000313" key="1">
    <source>
        <dbReference type="EMBL" id="ODV57845.1"/>
    </source>
</evidence>
<dbReference type="RefSeq" id="XP_020044152.1">
    <property type="nucleotide sequence ID" value="XM_020194218.1"/>
</dbReference>
<reference evidence="2" key="1">
    <citation type="submission" date="2016-05" db="EMBL/GenBank/DDBJ databases">
        <title>Comparative genomics of biotechnologically important yeasts.</title>
        <authorList>
            <consortium name="DOE Joint Genome Institute"/>
            <person name="Riley R."/>
            <person name="Haridas S."/>
            <person name="Wolfe K.H."/>
            <person name="Lopes M.R."/>
            <person name="Hittinger C.T."/>
            <person name="Goker M."/>
            <person name="Salamov A."/>
            <person name="Wisecaver J."/>
            <person name="Long T.M."/>
            <person name="Aerts A.L."/>
            <person name="Barry K."/>
            <person name="Choi C."/>
            <person name="Clum A."/>
            <person name="Coughlan A.Y."/>
            <person name="Deshpande S."/>
            <person name="Douglass A.P."/>
            <person name="Hanson S.J."/>
            <person name="Klenk H.-P."/>
            <person name="Labutti K."/>
            <person name="Lapidus A."/>
            <person name="Lindquist E."/>
            <person name="Lipzen A."/>
            <person name="Meier-Kolthoff J.P."/>
            <person name="Ohm R.A."/>
            <person name="Otillar R.P."/>
            <person name="Pangilinan J."/>
            <person name="Peng Y."/>
            <person name="Rokas A."/>
            <person name="Rosa C.A."/>
            <person name="Scheuner C."/>
            <person name="Sibirny A.A."/>
            <person name="Slot J.C."/>
            <person name="Stielow J.B."/>
            <person name="Sun H."/>
            <person name="Kurtzman C.P."/>
            <person name="Blackwell M."/>
            <person name="Grigoriev I.V."/>
            <person name="Jeffries T.W."/>
        </authorList>
    </citation>
    <scope>NUCLEOTIDE SEQUENCE [LARGE SCALE GENOMIC DNA]</scope>
    <source>
        <strain evidence="2">DSM 1968</strain>
    </source>
</reference>
<dbReference type="GeneID" id="30967854"/>
<accession>A0A1D2V8M1</accession>
<dbReference type="InParanoid" id="A0A1D2V8M1"/>
<keyword evidence="2" id="KW-1185">Reference proteome</keyword>
<dbReference type="AlphaFoldDB" id="A0A1D2V8M1"/>
<name>A0A1D2V8M1_9ASCO</name>
<proteinExistence type="predicted"/>
<sequence length="239" mass="26616">MSGFLAVLQVDNTFHRPPGDNGNIKTWEEMGIPAKIYIVKGLTTCETVQSGGKFSDQFKETYFKVILKCIEDGAVAVVTGCGFLATLHEEMVNKFDSILIGSSSILQVGVARQFVGKDKTIGVITFDAKNLTNEHLRVAGAPLDTPVVGVADGSSFQKMVYQEEEFHHEQHEQDVMEAMERLVDQCGGLNRLGGVVLECTNMPPYKRAIWDRYKLPVWDITTLGKWLYEAAQPRPFARE</sequence>
<dbReference type="OrthoDB" id="412093at2759"/>
<gene>
    <name evidence="1" type="ORF">ASCRUDRAFT_78342</name>
</gene>